<dbReference type="EMBL" id="WMBQ01000001">
    <property type="protein sequence ID" value="MTD93575.1"/>
    <property type="molecule type" value="Genomic_DNA"/>
</dbReference>
<dbReference type="RefSeq" id="WP_154738105.1">
    <property type="nucleotide sequence ID" value="NZ_WMBQ01000001.1"/>
</dbReference>
<accession>A0A6I3KDJ9</accession>
<organism evidence="3 4">
    <name type="scientific">Hyphomicrobium album</name>
    <dbReference type="NCBI Taxonomy" id="2665159"/>
    <lineage>
        <taxon>Bacteria</taxon>
        <taxon>Pseudomonadati</taxon>
        <taxon>Pseudomonadota</taxon>
        <taxon>Alphaproteobacteria</taxon>
        <taxon>Hyphomicrobiales</taxon>
        <taxon>Hyphomicrobiaceae</taxon>
        <taxon>Hyphomicrobium</taxon>
    </lineage>
</organism>
<keyword evidence="4" id="KW-1185">Reference proteome</keyword>
<keyword evidence="2" id="KW-0812">Transmembrane</keyword>
<name>A0A6I3KDJ9_9HYPH</name>
<protein>
    <submittedName>
        <fullName evidence="3">Uncharacterized protein</fullName>
    </submittedName>
</protein>
<evidence type="ECO:0000256" key="1">
    <source>
        <dbReference type="SAM" id="MobiDB-lite"/>
    </source>
</evidence>
<sequence>MSTTTAPARVEGTNVVVMQTPTLQWALKRALLGVVILFVTIAAAATLLYASIEPEDEGAPSLSAPAGAAPARFSAPPVDMPRRA</sequence>
<keyword evidence="2" id="KW-0472">Membrane</keyword>
<evidence type="ECO:0000313" key="3">
    <source>
        <dbReference type="EMBL" id="MTD93575.1"/>
    </source>
</evidence>
<feature type="compositionally biased region" description="Low complexity" evidence="1">
    <location>
        <begin position="59"/>
        <end position="77"/>
    </location>
</feature>
<feature type="transmembrane region" description="Helical" evidence="2">
    <location>
        <begin position="30"/>
        <end position="52"/>
    </location>
</feature>
<feature type="region of interest" description="Disordered" evidence="1">
    <location>
        <begin position="56"/>
        <end position="84"/>
    </location>
</feature>
<comment type="caution">
    <text evidence="3">The sequence shown here is derived from an EMBL/GenBank/DDBJ whole genome shotgun (WGS) entry which is preliminary data.</text>
</comment>
<proteinExistence type="predicted"/>
<dbReference type="Proteomes" id="UP000440694">
    <property type="component" value="Unassembled WGS sequence"/>
</dbReference>
<reference evidence="3 4" key="1">
    <citation type="submission" date="2019-11" db="EMBL/GenBank/DDBJ databases">
        <title>Identification of a novel strain.</title>
        <authorList>
            <person name="Xu Q."/>
            <person name="Wang G."/>
        </authorList>
    </citation>
    <scope>NUCLEOTIDE SEQUENCE [LARGE SCALE GENOMIC DNA]</scope>
    <source>
        <strain evidence="4">xq</strain>
    </source>
</reference>
<evidence type="ECO:0000256" key="2">
    <source>
        <dbReference type="SAM" id="Phobius"/>
    </source>
</evidence>
<evidence type="ECO:0000313" key="4">
    <source>
        <dbReference type="Proteomes" id="UP000440694"/>
    </source>
</evidence>
<keyword evidence="2" id="KW-1133">Transmembrane helix</keyword>
<dbReference type="AlphaFoldDB" id="A0A6I3KDJ9"/>
<gene>
    <name evidence="3" type="ORF">GIW81_04410</name>
</gene>